<name>A0A1E1L9U3_9HELO</name>
<keyword evidence="3" id="KW-1185">Reference proteome</keyword>
<dbReference type="EMBL" id="FJUX01000095">
    <property type="protein sequence ID" value="CZT07331.1"/>
    <property type="molecule type" value="Genomic_DNA"/>
</dbReference>
<dbReference type="OrthoDB" id="5397682at2759"/>
<evidence type="ECO:0000313" key="2">
    <source>
        <dbReference type="EMBL" id="CZT07331.1"/>
    </source>
</evidence>
<feature type="compositionally biased region" description="Basic and acidic residues" evidence="1">
    <location>
        <begin position="8"/>
        <end position="22"/>
    </location>
</feature>
<gene>
    <name evidence="2" type="ORF">RAG0_12831</name>
</gene>
<evidence type="ECO:0008006" key="4">
    <source>
        <dbReference type="Google" id="ProtNLM"/>
    </source>
</evidence>
<evidence type="ECO:0000256" key="1">
    <source>
        <dbReference type="SAM" id="MobiDB-lite"/>
    </source>
</evidence>
<dbReference type="PANTHER" id="PTHR33604:SF3">
    <property type="entry name" value="OSJNBA0004B13.7 PROTEIN"/>
    <property type="match status" value="1"/>
</dbReference>
<reference evidence="3" key="1">
    <citation type="submission" date="2016-03" db="EMBL/GenBank/DDBJ databases">
        <authorList>
            <person name="Guldener U."/>
        </authorList>
    </citation>
    <scope>NUCLEOTIDE SEQUENCE [LARGE SCALE GENOMIC DNA]</scope>
    <source>
        <strain evidence="3">04CH-RAC-A.6.1</strain>
    </source>
</reference>
<protein>
    <recommendedName>
        <fullName evidence="4">Glycosyltransferase 2</fullName>
    </recommendedName>
</protein>
<proteinExistence type="predicted"/>
<dbReference type="Proteomes" id="UP000178912">
    <property type="component" value="Unassembled WGS sequence"/>
</dbReference>
<organism evidence="2 3">
    <name type="scientific">Rhynchosporium agropyri</name>
    <dbReference type="NCBI Taxonomy" id="914238"/>
    <lineage>
        <taxon>Eukaryota</taxon>
        <taxon>Fungi</taxon>
        <taxon>Dikarya</taxon>
        <taxon>Ascomycota</taxon>
        <taxon>Pezizomycotina</taxon>
        <taxon>Leotiomycetes</taxon>
        <taxon>Helotiales</taxon>
        <taxon>Ploettnerulaceae</taxon>
        <taxon>Rhynchosporium</taxon>
    </lineage>
</organism>
<feature type="compositionally biased region" description="Pro residues" evidence="1">
    <location>
        <begin position="84"/>
        <end position="96"/>
    </location>
</feature>
<feature type="region of interest" description="Disordered" evidence="1">
    <location>
        <begin position="76"/>
        <end position="110"/>
    </location>
</feature>
<accession>A0A1E1L9U3</accession>
<evidence type="ECO:0000313" key="3">
    <source>
        <dbReference type="Proteomes" id="UP000178912"/>
    </source>
</evidence>
<dbReference type="PANTHER" id="PTHR33604">
    <property type="entry name" value="OSJNBA0004B13.7 PROTEIN"/>
    <property type="match status" value="1"/>
</dbReference>
<dbReference type="AlphaFoldDB" id="A0A1E1L9U3"/>
<feature type="region of interest" description="Disordered" evidence="1">
    <location>
        <begin position="1"/>
        <end position="37"/>
    </location>
</feature>
<sequence>MPMHPRRLPADIELGKRDDDHRLRSKGGLGSGLGNAWQHRHMPFAPRRKNLRKIALGIVAVIGLYYFFKNMPTDLENPRKRPSYEPPFTPDPPRPNPPEDHDIAPSPGQEGVAETVQHNYNGLIKFYELSSTLHEASRTGGIQSINNNVLFAAASLKSAAILLPIACDMAIRERNFVHFALMGRDEIPMGILQSVNGISEECKIMFHDARPDFPTTSSDFRMEVSSGAAFGHINTFIHPQATLIDGSEAEEPWFSKGLRNRAMTLGRTVIELPDKVESNLMWLNLLDSASLSAWHKVTVDIIIRAQPSASGSLIRLLESLKKADFSSSAVPRLTIELPHDIDEPSRRYLEKFRWPAIVDRSTGSLLTLHHRIPQHAVTAEENSIRFLESFWPRDPLNSHVLVLSPMVELSPLFFHYLKYHTLEYMYSANRTDLRQSLLGISLDLPSTYLNDSSSFTPPVAGLTGGGKKPSKGVRPFLWQAPNSNAALYFGDKWVEMHDFVGQLLASQHKLPTPTTLNEKLVSKTYPSWLEHVLKLVRARGYWTIYPTLENEHSLAALHHDLFKPPEEYSEEMNAEKAETGVLTADPKDHLSLKNKEKPIINLSLLGILPAKGDLPKLSEMPILTWDGEVADLKTSEQLALNYSRIFRREIGGCGKDAQEKERLGMFAGDLFCLDDLKT</sequence>